<feature type="transmembrane region" description="Helical" evidence="12">
    <location>
        <begin position="259"/>
        <end position="276"/>
    </location>
</feature>
<evidence type="ECO:0000256" key="2">
    <source>
        <dbReference type="ARBA" id="ARBA00022475"/>
    </source>
</evidence>
<keyword evidence="8" id="KW-0350">Heme biosynthesis</keyword>
<evidence type="ECO:0000256" key="1">
    <source>
        <dbReference type="ARBA" id="ARBA00004141"/>
    </source>
</evidence>
<keyword evidence="9 12" id="KW-0472">Membrane</keyword>
<evidence type="ECO:0000256" key="6">
    <source>
        <dbReference type="ARBA" id="ARBA00023002"/>
    </source>
</evidence>
<evidence type="ECO:0000256" key="4">
    <source>
        <dbReference type="ARBA" id="ARBA00022723"/>
    </source>
</evidence>
<dbReference type="RefSeq" id="WP_380138405.1">
    <property type="nucleotide sequence ID" value="NZ_JBHLUI010000009.1"/>
</dbReference>
<feature type="transmembrane region" description="Helical" evidence="12">
    <location>
        <begin position="87"/>
        <end position="104"/>
    </location>
</feature>
<dbReference type="PANTHER" id="PTHR35457:SF1">
    <property type="entry name" value="HEME A SYNTHASE"/>
    <property type="match status" value="1"/>
</dbReference>
<feature type="transmembrane region" description="Helical" evidence="12">
    <location>
        <begin position="282"/>
        <end position="303"/>
    </location>
</feature>
<feature type="transmembrane region" description="Helical" evidence="12">
    <location>
        <begin position="181"/>
        <end position="203"/>
    </location>
</feature>
<evidence type="ECO:0000256" key="12">
    <source>
        <dbReference type="SAM" id="Phobius"/>
    </source>
</evidence>
<feature type="transmembrane region" description="Helical" evidence="12">
    <location>
        <begin position="141"/>
        <end position="160"/>
    </location>
</feature>
<keyword evidence="7" id="KW-0408">Iron</keyword>
<comment type="caution">
    <text evidence="13">The sequence shown here is derived from an EMBL/GenBank/DDBJ whole genome shotgun (WGS) entry which is preliminary data.</text>
</comment>
<evidence type="ECO:0000256" key="5">
    <source>
        <dbReference type="ARBA" id="ARBA00022989"/>
    </source>
</evidence>
<reference evidence="13 14" key="1">
    <citation type="submission" date="2024-09" db="EMBL/GenBank/DDBJ databases">
        <authorList>
            <person name="Sun Q."/>
            <person name="Mori K."/>
        </authorList>
    </citation>
    <scope>NUCLEOTIDE SEQUENCE [LARGE SCALE GENOMIC DNA]</scope>
    <source>
        <strain evidence="13 14">TISTR 1856</strain>
    </source>
</reference>
<sequence length="322" mass="33666">MSVTAGPSLAPAPAGRRRPAPVGAWTSRLLFLNVVVECLIVVTGGVVRLTGSGLGCPTWPQCVPGSYTPTVEQAEGFHKYIEFGNRTLTGLVGLVALACLVAVVRSGRFDLVKWAALVIGGILVQAVIGGITVHMDLHPGIVMTHFLVSMLLVSAATVLWTRGREPAGPREAGVRREVRGAAWLAAALLGAVLVVGTVVTGAGPHSGDAEEPARFMLDPRTVSWLHADLVMGFTGLVIGLVVALRVLPSAPPRARRASVVLLVATLAQGLVGYTQYFTGLPWVLVAVHMAGACVLVVAMVRVLTAMTRPVAAPADRETRVHA</sequence>
<accession>A0ABV5LQQ0</accession>
<dbReference type="PANTHER" id="PTHR35457">
    <property type="entry name" value="HEME A SYNTHASE"/>
    <property type="match status" value="1"/>
</dbReference>
<comment type="subcellular location">
    <subcellularLocation>
        <location evidence="1">Membrane</location>
        <topology evidence="1">Multi-pass membrane protein</topology>
    </subcellularLocation>
</comment>
<keyword evidence="6" id="KW-0560">Oxidoreductase</keyword>
<keyword evidence="4" id="KW-0479">Metal-binding</keyword>
<feature type="transmembrane region" description="Helical" evidence="12">
    <location>
        <begin position="111"/>
        <end position="135"/>
    </location>
</feature>
<evidence type="ECO:0000313" key="14">
    <source>
        <dbReference type="Proteomes" id="UP001589748"/>
    </source>
</evidence>
<evidence type="ECO:0000256" key="7">
    <source>
        <dbReference type="ARBA" id="ARBA00023004"/>
    </source>
</evidence>
<evidence type="ECO:0000256" key="8">
    <source>
        <dbReference type="ARBA" id="ARBA00023133"/>
    </source>
</evidence>
<keyword evidence="3 12" id="KW-0812">Transmembrane</keyword>
<gene>
    <name evidence="13" type="ORF">ACFFVI_05400</name>
</gene>
<feature type="transmembrane region" description="Helical" evidence="12">
    <location>
        <begin position="25"/>
        <end position="47"/>
    </location>
</feature>
<feature type="transmembrane region" description="Helical" evidence="12">
    <location>
        <begin position="223"/>
        <end position="247"/>
    </location>
</feature>
<evidence type="ECO:0000313" key="13">
    <source>
        <dbReference type="EMBL" id="MFB9376396.1"/>
    </source>
</evidence>
<dbReference type="EMBL" id="JBHMDM010000003">
    <property type="protein sequence ID" value="MFB9376396.1"/>
    <property type="molecule type" value="Genomic_DNA"/>
</dbReference>
<keyword evidence="10" id="KW-1015">Disulfide bond</keyword>
<comment type="pathway">
    <text evidence="11">Porphyrin-containing compound metabolism.</text>
</comment>
<evidence type="ECO:0000256" key="3">
    <source>
        <dbReference type="ARBA" id="ARBA00022692"/>
    </source>
</evidence>
<evidence type="ECO:0000256" key="11">
    <source>
        <dbReference type="ARBA" id="ARBA00023444"/>
    </source>
</evidence>
<evidence type="ECO:0000256" key="9">
    <source>
        <dbReference type="ARBA" id="ARBA00023136"/>
    </source>
</evidence>
<protein>
    <submittedName>
        <fullName evidence="13">Heme A synthase</fullName>
    </submittedName>
</protein>
<dbReference type="InterPro" id="IPR003780">
    <property type="entry name" value="COX15/CtaA_fam"/>
</dbReference>
<dbReference type="Pfam" id="PF02628">
    <property type="entry name" value="COX15-CtaA"/>
    <property type="match status" value="1"/>
</dbReference>
<name>A0ABV5LQQ0_9ACTN</name>
<evidence type="ECO:0000256" key="10">
    <source>
        <dbReference type="ARBA" id="ARBA00023157"/>
    </source>
</evidence>
<proteinExistence type="predicted"/>
<dbReference type="InterPro" id="IPR050450">
    <property type="entry name" value="COX15/CtaA_HemeA_synthase"/>
</dbReference>
<keyword evidence="5 12" id="KW-1133">Transmembrane helix</keyword>
<keyword evidence="2" id="KW-1003">Cell membrane</keyword>
<dbReference type="Proteomes" id="UP001589748">
    <property type="component" value="Unassembled WGS sequence"/>
</dbReference>
<keyword evidence="14" id="KW-1185">Reference proteome</keyword>
<organism evidence="13 14">
    <name type="scientific">Kineococcus gynurae</name>
    <dbReference type="NCBI Taxonomy" id="452979"/>
    <lineage>
        <taxon>Bacteria</taxon>
        <taxon>Bacillati</taxon>
        <taxon>Actinomycetota</taxon>
        <taxon>Actinomycetes</taxon>
        <taxon>Kineosporiales</taxon>
        <taxon>Kineosporiaceae</taxon>
        <taxon>Kineococcus</taxon>
    </lineage>
</organism>